<reference evidence="3" key="2">
    <citation type="submission" date="2013-07" db="EMBL/GenBank/DDBJ databases">
        <authorList>
            <consortium name="The Broad Institute Genome Sequencing Platform"/>
            <person name="Cuomo C."/>
            <person name="Litvintseva A."/>
            <person name="Chen Y."/>
            <person name="Heitman J."/>
            <person name="Sun S."/>
            <person name="Springer D."/>
            <person name="Dromer F."/>
            <person name="Young S.K."/>
            <person name="Zeng Q."/>
            <person name="Gargeya S."/>
            <person name="Fitzgerald M."/>
            <person name="Abouelleil A."/>
            <person name="Alvarado L."/>
            <person name="Berlin A.M."/>
            <person name="Chapman S.B."/>
            <person name="Dewar J."/>
            <person name="Goldberg J."/>
            <person name="Griggs A."/>
            <person name="Gujja S."/>
            <person name="Hansen M."/>
            <person name="Howarth C."/>
            <person name="Imamovic A."/>
            <person name="Larimer J."/>
            <person name="McCowan C."/>
            <person name="Murphy C."/>
            <person name="Pearson M."/>
            <person name="Priest M."/>
            <person name="Roberts A."/>
            <person name="Saif S."/>
            <person name="Shea T."/>
            <person name="Sykes S."/>
            <person name="Wortman J."/>
            <person name="Nusbaum C."/>
            <person name="Birren B."/>
        </authorList>
    </citation>
    <scope>NUCLEOTIDE SEQUENCE</scope>
    <source>
        <strain evidence="3">CBS 10117</strain>
    </source>
</reference>
<dbReference type="Pfam" id="PF07350">
    <property type="entry name" value="Gig2-like"/>
    <property type="match status" value="2"/>
</dbReference>
<dbReference type="GeneID" id="28967879"/>
<dbReference type="PANTHER" id="PTHR30613">
    <property type="entry name" value="UNCHARACTERIZED PROTEIN YBIU-RELATED"/>
    <property type="match status" value="1"/>
</dbReference>
<dbReference type="InterPro" id="IPR027443">
    <property type="entry name" value="IPNS-like_sf"/>
</dbReference>
<sequence length="427" mass="46531">MTYKRLLTSLASHPPSSSAASNSRLIPPYAQSLPTGSQSPSSSLRPPYTNSVPLGVEARSPSRSLKSSKHFELILGTKNNTRTNPVKWDAWRRDILSDEQLRREIEGRWTEVIINLEKLRGGRNEVPQVAYQQLSSSLASMPTVDGIKSTGLVIVRDVVRDSEAIEWAKEILLSIGERNGKAVYWHPALLNARSNPSILSANSQLSSALLGSSEVYLTASSIIEGLHPSPTIPTSSSNVWSSPQALLSHLTLTPSIPTASTVVSPTILSAEYAALRPLFKSVKSKISFYSASGYLDPENWRLDDSLSSSSSSASAEKGSGLGQETDLDLPHLRDIQIVHPELRPGDMVFHHSALPISTSNHSGQVCLPLHPLLKTSANKQLIDEQRKAFENGLPPPGEIQRESMWQVEEKGHKDLIGSRAGRDAMGY</sequence>
<dbReference type="Gene3D" id="2.60.120.330">
    <property type="entry name" value="B-lactam Antibiotic, Isopenicillin N Synthase, Chain"/>
    <property type="match status" value="2"/>
</dbReference>
<name>A0A1A6A480_9TREE</name>
<accession>A0A1A6A480</accession>
<dbReference type="InterPro" id="IPR010856">
    <property type="entry name" value="Gig2-like"/>
</dbReference>
<feature type="region of interest" description="Disordered" evidence="1">
    <location>
        <begin position="7"/>
        <end position="63"/>
    </location>
</feature>
<dbReference type="OrthoDB" id="8249012at2759"/>
<dbReference type="PANTHER" id="PTHR30613:SF1">
    <property type="entry name" value="DUF1479 DOMAIN PROTEIN (AFU_ORTHOLOGUE AFUA_5G09280)"/>
    <property type="match status" value="1"/>
</dbReference>
<dbReference type="RefSeq" id="XP_018262701.1">
    <property type="nucleotide sequence ID" value="XM_018407490.1"/>
</dbReference>
<evidence type="ECO:0000313" key="4">
    <source>
        <dbReference type="Proteomes" id="UP000078595"/>
    </source>
</evidence>
<dbReference type="Proteomes" id="UP000078595">
    <property type="component" value="Chromosome 5"/>
</dbReference>
<gene>
    <name evidence="2" type="ORF">I303_04180</name>
    <name evidence="3" type="ORF">I303_104839</name>
</gene>
<dbReference type="SUPFAM" id="SSF51197">
    <property type="entry name" value="Clavaminate synthase-like"/>
    <property type="match status" value="1"/>
</dbReference>
<reference evidence="2" key="1">
    <citation type="submission" date="2013-07" db="EMBL/GenBank/DDBJ databases">
        <title>The Genome Sequence of Cryptococcus dejecticola CBS10117.</title>
        <authorList>
            <consortium name="The Broad Institute Genome Sequencing Platform"/>
            <person name="Cuomo C."/>
            <person name="Litvintseva A."/>
            <person name="Chen Y."/>
            <person name="Heitman J."/>
            <person name="Sun S."/>
            <person name="Springer D."/>
            <person name="Dromer F."/>
            <person name="Young S.K."/>
            <person name="Zeng Q."/>
            <person name="Gargeya S."/>
            <person name="Fitzgerald M."/>
            <person name="Abouelleil A."/>
            <person name="Alvarado L."/>
            <person name="Berlin A.M."/>
            <person name="Chapman S.B."/>
            <person name="Dewar J."/>
            <person name="Goldberg J."/>
            <person name="Griggs A."/>
            <person name="Gujja S."/>
            <person name="Hansen M."/>
            <person name="Howarth C."/>
            <person name="Imamovic A."/>
            <person name="Larimer J."/>
            <person name="McCowan C."/>
            <person name="Murphy C."/>
            <person name="Pearson M."/>
            <person name="Priest M."/>
            <person name="Roberts A."/>
            <person name="Saif S."/>
            <person name="Shea T."/>
            <person name="Sykes S."/>
            <person name="Wortman J."/>
            <person name="Nusbaum C."/>
            <person name="Birren B."/>
        </authorList>
    </citation>
    <scope>NUCLEOTIDE SEQUENCE [LARGE SCALE GENOMIC DNA]</scope>
    <source>
        <strain evidence="2">CBS 10117</strain>
    </source>
</reference>
<evidence type="ECO:0000256" key="1">
    <source>
        <dbReference type="SAM" id="MobiDB-lite"/>
    </source>
</evidence>
<dbReference type="AlphaFoldDB" id="A0A1A6A480"/>
<keyword evidence="4" id="KW-1185">Reference proteome</keyword>
<reference evidence="3" key="3">
    <citation type="submission" date="2024-02" db="EMBL/GenBank/DDBJ databases">
        <title>Comparative genomics of Cryptococcus and Kwoniella reveals pathogenesis evolution and contrasting modes of karyotype evolution via chromosome fusion or intercentromeric recombination.</title>
        <authorList>
            <person name="Coelho M.A."/>
            <person name="David-Palma M."/>
            <person name="Shea T."/>
            <person name="Bowers K."/>
            <person name="McGinley-Smith S."/>
            <person name="Mohammad A.W."/>
            <person name="Gnirke A."/>
            <person name="Yurkov A.M."/>
            <person name="Nowrousian M."/>
            <person name="Sun S."/>
            <person name="Cuomo C.A."/>
            <person name="Heitman J."/>
        </authorList>
    </citation>
    <scope>NUCLEOTIDE SEQUENCE</scope>
    <source>
        <strain evidence="3">CBS 10117</strain>
    </source>
</reference>
<feature type="compositionally biased region" description="Low complexity" evidence="1">
    <location>
        <begin position="305"/>
        <end position="315"/>
    </location>
</feature>
<dbReference type="EMBL" id="CP144534">
    <property type="protein sequence ID" value="WWC62243.1"/>
    <property type="molecule type" value="Genomic_DNA"/>
</dbReference>
<evidence type="ECO:0000313" key="2">
    <source>
        <dbReference type="EMBL" id="OBR84859.1"/>
    </source>
</evidence>
<dbReference type="EMBL" id="KI894031">
    <property type="protein sequence ID" value="OBR84859.1"/>
    <property type="molecule type" value="Genomic_DNA"/>
</dbReference>
<evidence type="ECO:0000313" key="3">
    <source>
        <dbReference type="EMBL" id="WWC62243.1"/>
    </source>
</evidence>
<proteinExistence type="predicted"/>
<dbReference type="KEGG" id="kdj:28967879"/>
<feature type="region of interest" description="Disordered" evidence="1">
    <location>
        <begin position="305"/>
        <end position="326"/>
    </location>
</feature>
<feature type="compositionally biased region" description="Low complexity" evidence="1">
    <location>
        <begin position="7"/>
        <end position="47"/>
    </location>
</feature>
<organism evidence="2">
    <name type="scientific">Kwoniella dejecticola CBS 10117</name>
    <dbReference type="NCBI Taxonomy" id="1296121"/>
    <lineage>
        <taxon>Eukaryota</taxon>
        <taxon>Fungi</taxon>
        <taxon>Dikarya</taxon>
        <taxon>Basidiomycota</taxon>
        <taxon>Agaricomycotina</taxon>
        <taxon>Tremellomycetes</taxon>
        <taxon>Tremellales</taxon>
        <taxon>Cryptococcaceae</taxon>
        <taxon>Kwoniella</taxon>
    </lineage>
</organism>
<protein>
    <submittedName>
        <fullName evidence="2">Uncharacterized protein</fullName>
    </submittedName>
</protein>
<dbReference type="VEuPathDB" id="FungiDB:I303_04180"/>